<accession>B0PBW7</accession>
<reference evidence="1" key="2">
    <citation type="submission" date="2013-09" db="EMBL/GenBank/DDBJ databases">
        <title>Draft genome sequence of Anaerotruncus colihominis(DSM 17241).</title>
        <authorList>
            <person name="Sudarsanam P."/>
            <person name="Ley R."/>
            <person name="Guruge J."/>
            <person name="Turnbaugh P.J."/>
            <person name="Mahowald M."/>
            <person name="Liep D."/>
            <person name="Gordon J."/>
        </authorList>
    </citation>
    <scope>NUCLEOTIDE SEQUENCE</scope>
    <source>
        <strain evidence="1">DSM 17241</strain>
    </source>
</reference>
<reference evidence="1" key="1">
    <citation type="submission" date="2007-11" db="EMBL/GenBank/DDBJ databases">
        <authorList>
            <person name="Fulton L."/>
            <person name="Clifton S."/>
            <person name="Fulton B."/>
            <person name="Xu J."/>
            <person name="Minx P."/>
            <person name="Pepin K.H."/>
            <person name="Johnson M."/>
            <person name="Thiruvilangam P."/>
            <person name="Bhonagiri V."/>
            <person name="Nash W.E."/>
            <person name="Mardis E.R."/>
            <person name="Wilson R.K."/>
        </authorList>
    </citation>
    <scope>NUCLEOTIDE SEQUENCE [LARGE SCALE GENOMIC DNA]</scope>
    <source>
        <strain evidence="1">DSM 17241</strain>
    </source>
</reference>
<gene>
    <name evidence="1" type="ORF">ANACOL_02275</name>
</gene>
<proteinExistence type="predicted"/>
<dbReference type="Proteomes" id="UP000003803">
    <property type="component" value="Unassembled WGS sequence"/>
</dbReference>
<evidence type="ECO:0000313" key="1">
    <source>
        <dbReference type="EMBL" id="EDS11092.1"/>
    </source>
</evidence>
<sequence length="42" mass="4885">MAVKRLFNLKDKLTVSYQELNAKDYLAEILGEPRQMNLTISE</sequence>
<dbReference type="HOGENOM" id="CLU_3246366_0_0_9"/>
<name>B0PBW7_9FIRM</name>
<keyword evidence="2" id="KW-1185">Reference proteome</keyword>
<dbReference type="EMBL" id="ABGD02000018">
    <property type="protein sequence ID" value="EDS11092.1"/>
    <property type="molecule type" value="Genomic_DNA"/>
</dbReference>
<organism evidence="1 2">
    <name type="scientific">Anaerotruncus colihominis DSM 17241</name>
    <dbReference type="NCBI Taxonomy" id="445972"/>
    <lineage>
        <taxon>Bacteria</taxon>
        <taxon>Bacillati</taxon>
        <taxon>Bacillota</taxon>
        <taxon>Clostridia</taxon>
        <taxon>Eubacteriales</taxon>
        <taxon>Oscillospiraceae</taxon>
        <taxon>Anaerotruncus</taxon>
    </lineage>
</organism>
<dbReference type="AlphaFoldDB" id="B0PBW7"/>
<comment type="caution">
    <text evidence="1">The sequence shown here is derived from an EMBL/GenBank/DDBJ whole genome shotgun (WGS) entry which is preliminary data.</text>
</comment>
<protein>
    <submittedName>
        <fullName evidence="1">Uncharacterized protein</fullName>
    </submittedName>
</protein>
<evidence type="ECO:0000313" key="2">
    <source>
        <dbReference type="Proteomes" id="UP000003803"/>
    </source>
</evidence>